<dbReference type="eggNOG" id="COG0835">
    <property type="taxonomic scope" value="Bacteria"/>
</dbReference>
<dbReference type="SUPFAM" id="SSF50341">
    <property type="entry name" value="CheW-like"/>
    <property type="match status" value="1"/>
</dbReference>
<dbReference type="GO" id="GO:0007165">
    <property type="term" value="P:signal transduction"/>
    <property type="evidence" value="ECO:0007669"/>
    <property type="project" value="InterPro"/>
</dbReference>
<dbReference type="SMART" id="SM00260">
    <property type="entry name" value="CheW"/>
    <property type="match status" value="1"/>
</dbReference>
<dbReference type="GO" id="GO:0006935">
    <property type="term" value="P:chemotaxis"/>
    <property type="evidence" value="ECO:0007669"/>
    <property type="project" value="InterPro"/>
</dbReference>
<proteinExistence type="predicted"/>
<dbReference type="PANTHER" id="PTHR22617">
    <property type="entry name" value="CHEMOTAXIS SENSOR HISTIDINE KINASE-RELATED"/>
    <property type="match status" value="1"/>
</dbReference>
<dbReference type="Pfam" id="PF01584">
    <property type="entry name" value="CheW"/>
    <property type="match status" value="1"/>
</dbReference>
<dbReference type="InterPro" id="IPR036061">
    <property type="entry name" value="CheW-like_dom_sf"/>
</dbReference>
<reference evidence="2 3" key="1">
    <citation type="journal article" date="2014" name="Genome Announc.">
        <title>Draft Genome Sequence of Magnetospirillum sp. Strain SO-1, a Freshwater Magnetotactic Bacterium Isolated from the Ol'khovka River, Russia.</title>
        <authorList>
            <person name="Grouzdev D.S."/>
            <person name="Dziuba M.V."/>
            <person name="Sukhacheva M.S."/>
            <person name="Mardanov A.V."/>
            <person name="Beletskiy A.V."/>
            <person name="Kuznetsov B.B."/>
            <person name="Skryabin K.G."/>
        </authorList>
    </citation>
    <scope>NUCLEOTIDE SEQUENCE [LARGE SCALE GENOMIC DNA]</scope>
    <source>
        <strain evidence="2 3">SO-1</strain>
    </source>
</reference>
<dbReference type="InterPro" id="IPR002545">
    <property type="entry name" value="CheW-lke_dom"/>
</dbReference>
<dbReference type="PATRIC" id="fig|1244869.3.peg.2600"/>
<dbReference type="Gene3D" id="2.40.50.180">
    <property type="entry name" value="CheA-289, Domain 4"/>
    <property type="match status" value="1"/>
</dbReference>
<dbReference type="OrthoDB" id="3291462at2"/>
<dbReference type="STRING" id="1244869.H261_12889"/>
<comment type="caution">
    <text evidence="2">The sequence shown here is derived from an EMBL/GenBank/DDBJ whole genome shotgun (WGS) entry which is preliminary data.</text>
</comment>
<dbReference type="EMBL" id="AONQ01000032">
    <property type="protein sequence ID" value="EME69550.1"/>
    <property type="molecule type" value="Genomic_DNA"/>
</dbReference>
<evidence type="ECO:0000313" key="2">
    <source>
        <dbReference type="EMBL" id="EME69550.1"/>
    </source>
</evidence>
<accession>M2Z5G0</accession>
<dbReference type="PANTHER" id="PTHR22617:SF23">
    <property type="entry name" value="CHEMOTAXIS PROTEIN CHEW"/>
    <property type="match status" value="1"/>
</dbReference>
<dbReference type="Gene3D" id="2.30.30.40">
    <property type="entry name" value="SH3 Domains"/>
    <property type="match status" value="1"/>
</dbReference>
<dbReference type="InterPro" id="IPR039315">
    <property type="entry name" value="CheW"/>
</dbReference>
<dbReference type="RefSeq" id="WP_008618095.1">
    <property type="nucleotide sequence ID" value="NZ_AONQ01000032.1"/>
</dbReference>
<feature type="domain" description="CheW-like" evidence="1">
    <location>
        <begin position="10"/>
        <end position="154"/>
    </location>
</feature>
<dbReference type="GO" id="GO:0005829">
    <property type="term" value="C:cytosol"/>
    <property type="evidence" value="ECO:0007669"/>
    <property type="project" value="TreeGrafter"/>
</dbReference>
<dbReference type="AlphaFoldDB" id="M2Z5G0"/>
<dbReference type="PROSITE" id="PS50851">
    <property type="entry name" value="CHEW"/>
    <property type="match status" value="1"/>
</dbReference>
<protein>
    <submittedName>
        <fullName evidence="2">CheW protein</fullName>
    </submittedName>
</protein>
<dbReference type="Proteomes" id="UP000011744">
    <property type="component" value="Unassembled WGS sequence"/>
</dbReference>
<organism evidence="2 3">
    <name type="scientific">Paramagnetospirillum caucaseum</name>
    <dbReference type="NCBI Taxonomy" id="1244869"/>
    <lineage>
        <taxon>Bacteria</taxon>
        <taxon>Pseudomonadati</taxon>
        <taxon>Pseudomonadota</taxon>
        <taxon>Alphaproteobacteria</taxon>
        <taxon>Rhodospirillales</taxon>
        <taxon>Magnetospirillaceae</taxon>
        <taxon>Paramagnetospirillum</taxon>
    </lineage>
</organism>
<evidence type="ECO:0000313" key="3">
    <source>
        <dbReference type="Proteomes" id="UP000011744"/>
    </source>
</evidence>
<evidence type="ECO:0000259" key="1">
    <source>
        <dbReference type="PROSITE" id="PS50851"/>
    </source>
</evidence>
<keyword evidence="3" id="KW-1185">Reference proteome</keyword>
<sequence>MSQIATSDRAAQYVTLGIDKEIFAVEVERVHEILDLCPISRIPNAPPYLMGMIDVRRCTVPVVDLRVKLGLPAAPPTPSTRIIVLDVATGGRNVVMGLVADRVYEVTGLADHPMEAAPNIGIRWNSQFIKAVGRRGDAFVIVLDIGYLFSGDETALIAMPDRAPQTSGEPC</sequence>
<name>M2Z5G0_9PROT</name>
<gene>
    <name evidence="2" type="ORF">H261_12889</name>
</gene>